<comment type="similarity">
    <text evidence="3">Belongs to the cytochrome P450 family.</text>
</comment>
<evidence type="ECO:0000256" key="8">
    <source>
        <dbReference type="ARBA" id="ARBA00023033"/>
    </source>
</evidence>
<protein>
    <submittedName>
        <fullName evidence="11">Cytochrome protein</fullName>
    </submittedName>
</protein>
<dbReference type="GO" id="GO:0005506">
    <property type="term" value="F:iron ion binding"/>
    <property type="evidence" value="ECO:0007669"/>
    <property type="project" value="InterPro"/>
</dbReference>
<evidence type="ECO:0000256" key="4">
    <source>
        <dbReference type="ARBA" id="ARBA00022617"/>
    </source>
</evidence>
<dbReference type="Gene3D" id="1.10.630.10">
    <property type="entry name" value="Cytochrome P450"/>
    <property type="match status" value="1"/>
</dbReference>
<sequence length="95" mass="10654">MGRSPAVFAEPEQYRPSRWLGKEDHSFKALAFGFGSRQGGPFPGVSAPLTATVVGLFQILKNFKIDTVSKEDIRTIYSFILKPEKPPRLTFRPID</sequence>
<proteinExistence type="inferred from homology"/>
<keyword evidence="12" id="KW-1185">Reference proteome</keyword>
<dbReference type="GO" id="GO:0006704">
    <property type="term" value="P:glucocorticoid biosynthetic process"/>
    <property type="evidence" value="ECO:0007669"/>
    <property type="project" value="TreeGrafter"/>
</dbReference>
<dbReference type="PANTHER" id="PTHR24279:SF1">
    <property type="entry name" value="CYTOCHROME P450 11B2, MITOCHONDRIAL"/>
    <property type="match status" value="1"/>
</dbReference>
<evidence type="ECO:0000313" key="11">
    <source>
        <dbReference type="EMBL" id="ETE69663.1"/>
    </source>
</evidence>
<dbReference type="SUPFAM" id="SSF48264">
    <property type="entry name" value="Cytochrome P450"/>
    <property type="match status" value="1"/>
</dbReference>
<evidence type="ECO:0000256" key="7">
    <source>
        <dbReference type="ARBA" id="ARBA00023004"/>
    </source>
</evidence>
<dbReference type="PANTHER" id="PTHR24279">
    <property type="entry name" value="CYTOCHROME P450"/>
    <property type="match status" value="1"/>
</dbReference>
<dbReference type="Pfam" id="PF00067">
    <property type="entry name" value="p450"/>
    <property type="match status" value="1"/>
</dbReference>
<dbReference type="GO" id="GO:0016705">
    <property type="term" value="F:oxidoreductase activity, acting on paired donors, with incorporation or reduction of molecular oxygen"/>
    <property type="evidence" value="ECO:0007669"/>
    <property type="project" value="InterPro"/>
</dbReference>
<dbReference type="Proteomes" id="UP000018936">
    <property type="component" value="Unassembled WGS sequence"/>
</dbReference>
<dbReference type="GO" id="GO:0034650">
    <property type="term" value="P:cortisol metabolic process"/>
    <property type="evidence" value="ECO:0007669"/>
    <property type="project" value="TreeGrafter"/>
</dbReference>
<evidence type="ECO:0000256" key="1">
    <source>
        <dbReference type="ARBA" id="ARBA00001971"/>
    </source>
</evidence>
<comment type="cofactor">
    <cofactor evidence="1">
        <name>heme</name>
        <dbReference type="ChEBI" id="CHEBI:30413"/>
    </cofactor>
</comment>
<keyword evidence="5" id="KW-0479">Metal-binding</keyword>
<evidence type="ECO:0000256" key="3">
    <source>
        <dbReference type="ARBA" id="ARBA00010617"/>
    </source>
</evidence>
<dbReference type="GO" id="GO:0008203">
    <property type="term" value="P:cholesterol metabolic process"/>
    <property type="evidence" value="ECO:0007669"/>
    <property type="project" value="TreeGrafter"/>
</dbReference>
<evidence type="ECO:0000256" key="6">
    <source>
        <dbReference type="ARBA" id="ARBA00023002"/>
    </source>
</evidence>
<keyword evidence="8" id="KW-0503">Monooxygenase</keyword>
<dbReference type="EMBL" id="AZIM01000719">
    <property type="protein sequence ID" value="ETE69663.1"/>
    <property type="molecule type" value="Genomic_DNA"/>
</dbReference>
<keyword evidence="4" id="KW-0349">Heme</keyword>
<keyword evidence="7" id="KW-0408">Iron</keyword>
<dbReference type="GO" id="GO:0004497">
    <property type="term" value="F:monooxygenase activity"/>
    <property type="evidence" value="ECO:0007669"/>
    <property type="project" value="UniProtKB-KW"/>
</dbReference>
<organism evidence="11 12">
    <name type="scientific">Ophiophagus hannah</name>
    <name type="common">King cobra</name>
    <name type="synonym">Naja hannah</name>
    <dbReference type="NCBI Taxonomy" id="8665"/>
    <lineage>
        <taxon>Eukaryota</taxon>
        <taxon>Metazoa</taxon>
        <taxon>Chordata</taxon>
        <taxon>Craniata</taxon>
        <taxon>Vertebrata</taxon>
        <taxon>Euteleostomi</taxon>
        <taxon>Lepidosauria</taxon>
        <taxon>Squamata</taxon>
        <taxon>Bifurcata</taxon>
        <taxon>Unidentata</taxon>
        <taxon>Episquamata</taxon>
        <taxon>Toxicofera</taxon>
        <taxon>Serpentes</taxon>
        <taxon>Colubroidea</taxon>
        <taxon>Elapidae</taxon>
        <taxon>Elapinae</taxon>
        <taxon>Ophiophagus</taxon>
    </lineage>
</organism>
<evidence type="ECO:0000256" key="5">
    <source>
        <dbReference type="ARBA" id="ARBA00022723"/>
    </source>
</evidence>
<evidence type="ECO:0000256" key="2">
    <source>
        <dbReference type="ARBA" id="ARBA00004325"/>
    </source>
</evidence>
<dbReference type="GO" id="GO:0020037">
    <property type="term" value="F:heme binding"/>
    <property type="evidence" value="ECO:0007669"/>
    <property type="project" value="InterPro"/>
</dbReference>
<keyword evidence="9" id="KW-0496">Mitochondrion</keyword>
<dbReference type="GO" id="GO:0071375">
    <property type="term" value="P:cellular response to peptide hormone stimulus"/>
    <property type="evidence" value="ECO:0007669"/>
    <property type="project" value="TreeGrafter"/>
</dbReference>
<accession>V8P6L8</accession>
<comment type="subcellular location">
    <subcellularLocation>
        <location evidence="2">Mitochondrion membrane</location>
    </subcellularLocation>
</comment>
<reference evidence="11 12" key="1">
    <citation type="journal article" date="2013" name="Proc. Natl. Acad. Sci. U.S.A.">
        <title>The king cobra genome reveals dynamic gene evolution and adaptation in the snake venom system.</title>
        <authorList>
            <person name="Vonk F.J."/>
            <person name="Casewell N.R."/>
            <person name="Henkel C.V."/>
            <person name="Heimberg A.M."/>
            <person name="Jansen H.J."/>
            <person name="McCleary R.J."/>
            <person name="Kerkkamp H.M."/>
            <person name="Vos R.A."/>
            <person name="Guerreiro I."/>
            <person name="Calvete J.J."/>
            <person name="Wuster W."/>
            <person name="Woods A.E."/>
            <person name="Logan J.M."/>
            <person name="Harrison R.A."/>
            <person name="Castoe T.A."/>
            <person name="de Koning A.P."/>
            <person name="Pollock D.D."/>
            <person name="Yandell M."/>
            <person name="Calderon D."/>
            <person name="Renjifo C."/>
            <person name="Currier R.B."/>
            <person name="Salgado D."/>
            <person name="Pla D."/>
            <person name="Sanz L."/>
            <person name="Hyder A.S."/>
            <person name="Ribeiro J.M."/>
            <person name="Arntzen J.W."/>
            <person name="van den Thillart G.E."/>
            <person name="Boetzer M."/>
            <person name="Pirovano W."/>
            <person name="Dirks R.P."/>
            <person name="Spaink H.P."/>
            <person name="Duboule D."/>
            <person name="McGlinn E."/>
            <person name="Kini R.M."/>
            <person name="Richardson M.K."/>
        </authorList>
    </citation>
    <scope>NUCLEOTIDE SEQUENCE</scope>
    <source>
        <tissue evidence="11">Blood</tissue>
    </source>
</reference>
<dbReference type="InterPro" id="IPR036396">
    <property type="entry name" value="Cyt_P450_sf"/>
</dbReference>
<dbReference type="AlphaFoldDB" id="V8P6L8"/>
<keyword evidence="10" id="KW-0472">Membrane</keyword>
<dbReference type="GO" id="GO:0006700">
    <property type="term" value="P:C21-steroid hormone biosynthetic process"/>
    <property type="evidence" value="ECO:0007669"/>
    <property type="project" value="TreeGrafter"/>
</dbReference>
<dbReference type="InterPro" id="IPR001128">
    <property type="entry name" value="Cyt_P450"/>
</dbReference>
<feature type="non-terminal residue" evidence="11">
    <location>
        <position position="1"/>
    </location>
</feature>
<dbReference type="GO" id="GO:0005743">
    <property type="term" value="C:mitochondrial inner membrane"/>
    <property type="evidence" value="ECO:0007669"/>
    <property type="project" value="TreeGrafter"/>
</dbReference>
<dbReference type="OrthoDB" id="3945418at2759"/>
<evidence type="ECO:0000256" key="10">
    <source>
        <dbReference type="ARBA" id="ARBA00023136"/>
    </source>
</evidence>
<gene>
    <name evidence="11" type="primary">CYP11B</name>
    <name evidence="11" type="ORF">L345_04534</name>
</gene>
<comment type="caution">
    <text evidence="11">The sequence shown here is derived from an EMBL/GenBank/DDBJ whole genome shotgun (WGS) entry which is preliminary data.</text>
</comment>
<evidence type="ECO:0000313" key="12">
    <source>
        <dbReference type="Proteomes" id="UP000018936"/>
    </source>
</evidence>
<evidence type="ECO:0000256" key="9">
    <source>
        <dbReference type="ARBA" id="ARBA00023128"/>
    </source>
</evidence>
<keyword evidence="6" id="KW-0560">Oxidoreductase</keyword>
<name>V8P6L8_OPHHA</name>
<dbReference type="InterPro" id="IPR050479">
    <property type="entry name" value="CYP11_CYP27_families"/>
</dbReference>